<reference evidence="1 2" key="1">
    <citation type="submission" date="2024-09" db="EMBL/GenBank/DDBJ databases">
        <authorList>
            <person name="Sun Q."/>
            <person name="Mori K."/>
        </authorList>
    </citation>
    <scope>NUCLEOTIDE SEQUENCE [LARGE SCALE GENOMIC DNA]</scope>
    <source>
        <strain evidence="1 2">TBRC 2205</strain>
    </source>
</reference>
<evidence type="ECO:0000313" key="1">
    <source>
        <dbReference type="EMBL" id="MFC0562885.1"/>
    </source>
</evidence>
<evidence type="ECO:0000313" key="2">
    <source>
        <dbReference type="Proteomes" id="UP001589894"/>
    </source>
</evidence>
<proteinExistence type="predicted"/>
<dbReference type="EMBL" id="JBHLUE010000002">
    <property type="protein sequence ID" value="MFC0562885.1"/>
    <property type="molecule type" value="Genomic_DNA"/>
</dbReference>
<protein>
    <submittedName>
        <fullName evidence="1">Uncharacterized protein</fullName>
    </submittedName>
</protein>
<accession>A0ABV6NQ32</accession>
<comment type="caution">
    <text evidence="1">The sequence shown here is derived from an EMBL/GenBank/DDBJ whole genome shotgun (WGS) entry which is preliminary data.</text>
</comment>
<dbReference type="RefSeq" id="WP_377334932.1">
    <property type="nucleotide sequence ID" value="NZ_JBHLUE010000002.1"/>
</dbReference>
<organism evidence="1 2">
    <name type="scientific">Plantactinospora siamensis</name>
    <dbReference type="NCBI Taxonomy" id="555372"/>
    <lineage>
        <taxon>Bacteria</taxon>
        <taxon>Bacillati</taxon>
        <taxon>Actinomycetota</taxon>
        <taxon>Actinomycetes</taxon>
        <taxon>Micromonosporales</taxon>
        <taxon>Micromonosporaceae</taxon>
        <taxon>Plantactinospora</taxon>
    </lineage>
</organism>
<sequence>MGIWNSWLTARLASTLAVGEITAFCSPETRAFLPGKCTTGGLKWG</sequence>
<dbReference type="Proteomes" id="UP001589894">
    <property type="component" value="Unassembled WGS sequence"/>
</dbReference>
<gene>
    <name evidence="1" type="ORF">ACFFHU_01685</name>
</gene>
<keyword evidence="2" id="KW-1185">Reference proteome</keyword>
<name>A0ABV6NQ32_9ACTN</name>